<sequence>MKVTDRRRGVQPITSKAAALPAARFLKSAPLASISERTIVDELSVFALTTKRANDPSSRYRKQQEQARRRQKYIARRASEFAGNLVEGKAFVMRGYDVIVKEVIFRLAAIHEAERGEPRRAAARWLMTALKDERLEDPQTRRGLLELLSRKIDGRVLTSEAVEPSVEPKLIDRMSPLAREFVLSRKDLCEAVRKLEQQTVATFICRTVSGLKVESLESLAGVPPEKLLPAPNAARGLTQALQKHGIEIAFESKSEVVAFGAFHVLESAIKSGLKLMVLCASGDEPEEPRDDRVEAPDIYVAPAAGHVVELQGELSEWADHVVFYPPARTLAAVPISSTPPQIDRSHHSLDQNGLRQMLDCPPPGTPDAKYTGAGVKVAVVDSGVFAHHPALLATGAKISDLPMPANYPKRPDFEGHGTAMAWNVLTCAPGAEILSVPASFSANVALSVVRDSDADVVVCSFYLPYGPYLSVAQRIREITAAGKVVLAAAGNGQPDCFPGYLEDVISVGGVYQDNHNQLLASPIASRYVHPGSKGNPRPVPDVCGPCGDKPRGVYFAMPCPAGSIMDRKFGSTKPPHGDGLGIADGWWGGSGTSGATSLVAGVAALLIEKARKSSVSVSISTPVVKNMLASTSLNVTNRGGSATNLAHPPCLLVQAAEALKLLSGP</sequence>
<dbReference type="InterPro" id="IPR036852">
    <property type="entry name" value="Peptidase_S8/S53_dom_sf"/>
</dbReference>
<feature type="active site" description="Charge relay system" evidence="5">
    <location>
        <position position="416"/>
    </location>
</feature>
<protein>
    <submittedName>
        <fullName evidence="7">S8 family serine peptidase</fullName>
    </submittedName>
</protein>
<evidence type="ECO:0000256" key="4">
    <source>
        <dbReference type="ARBA" id="ARBA00022825"/>
    </source>
</evidence>
<comment type="similarity">
    <text evidence="1 5">Belongs to the peptidase S8 family.</text>
</comment>
<keyword evidence="8" id="KW-1185">Reference proteome</keyword>
<evidence type="ECO:0000313" key="8">
    <source>
        <dbReference type="Proteomes" id="UP001606300"/>
    </source>
</evidence>
<dbReference type="Proteomes" id="UP001606300">
    <property type="component" value="Unassembled WGS sequence"/>
</dbReference>
<organism evidence="7 8">
    <name type="scientific">Pelomonas dachongensis</name>
    <dbReference type="NCBI Taxonomy" id="3299029"/>
    <lineage>
        <taxon>Bacteria</taxon>
        <taxon>Pseudomonadati</taxon>
        <taxon>Pseudomonadota</taxon>
        <taxon>Betaproteobacteria</taxon>
        <taxon>Burkholderiales</taxon>
        <taxon>Sphaerotilaceae</taxon>
        <taxon>Roseateles</taxon>
    </lineage>
</organism>
<dbReference type="EMBL" id="JBIGHY010000024">
    <property type="protein sequence ID" value="MFG6417353.1"/>
    <property type="molecule type" value="Genomic_DNA"/>
</dbReference>
<evidence type="ECO:0000256" key="5">
    <source>
        <dbReference type="PROSITE-ProRule" id="PRU01240"/>
    </source>
</evidence>
<keyword evidence="3 5" id="KW-0378">Hydrolase</keyword>
<evidence type="ECO:0000256" key="2">
    <source>
        <dbReference type="ARBA" id="ARBA00022670"/>
    </source>
</evidence>
<feature type="active site" description="Charge relay system" evidence="5">
    <location>
        <position position="593"/>
    </location>
</feature>
<evidence type="ECO:0000256" key="1">
    <source>
        <dbReference type="ARBA" id="ARBA00011073"/>
    </source>
</evidence>
<dbReference type="InterPro" id="IPR023827">
    <property type="entry name" value="Peptidase_S8_Asp-AS"/>
</dbReference>
<gene>
    <name evidence="7" type="ORF">ACG02S_26020</name>
</gene>
<comment type="caution">
    <text evidence="7">The sequence shown here is derived from an EMBL/GenBank/DDBJ whole genome shotgun (WGS) entry which is preliminary data.</text>
</comment>
<evidence type="ECO:0000313" key="7">
    <source>
        <dbReference type="EMBL" id="MFG6417353.1"/>
    </source>
</evidence>
<dbReference type="PRINTS" id="PR00723">
    <property type="entry name" value="SUBTILISIN"/>
</dbReference>
<proteinExistence type="inferred from homology"/>
<dbReference type="PROSITE" id="PS51892">
    <property type="entry name" value="SUBTILASE"/>
    <property type="match status" value="1"/>
</dbReference>
<keyword evidence="4 5" id="KW-0720">Serine protease</keyword>
<dbReference type="PANTHER" id="PTHR43806:SF11">
    <property type="entry name" value="CEREVISIN-RELATED"/>
    <property type="match status" value="1"/>
</dbReference>
<dbReference type="InterPro" id="IPR015500">
    <property type="entry name" value="Peptidase_S8_subtilisin-rel"/>
</dbReference>
<dbReference type="InterPro" id="IPR050131">
    <property type="entry name" value="Peptidase_S8_subtilisin-like"/>
</dbReference>
<dbReference type="InterPro" id="IPR000209">
    <property type="entry name" value="Peptidase_S8/S53_dom"/>
</dbReference>
<evidence type="ECO:0000256" key="3">
    <source>
        <dbReference type="ARBA" id="ARBA00022801"/>
    </source>
</evidence>
<name>A0ABW7EXM7_9BURK</name>
<dbReference type="SUPFAM" id="SSF52743">
    <property type="entry name" value="Subtilisin-like"/>
    <property type="match status" value="1"/>
</dbReference>
<dbReference type="Gene3D" id="3.40.50.200">
    <property type="entry name" value="Peptidase S8/S53 domain"/>
    <property type="match status" value="1"/>
</dbReference>
<accession>A0ABW7EXM7</accession>
<evidence type="ECO:0000259" key="6">
    <source>
        <dbReference type="Pfam" id="PF00082"/>
    </source>
</evidence>
<feature type="domain" description="Peptidase S8/S53" evidence="6">
    <location>
        <begin position="372"/>
        <end position="632"/>
    </location>
</feature>
<keyword evidence="2 5" id="KW-0645">Protease</keyword>
<dbReference type="PANTHER" id="PTHR43806">
    <property type="entry name" value="PEPTIDASE S8"/>
    <property type="match status" value="1"/>
</dbReference>
<dbReference type="RefSeq" id="WP_394473411.1">
    <property type="nucleotide sequence ID" value="NZ_JBIGHY010000024.1"/>
</dbReference>
<dbReference type="PROSITE" id="PS00136">
    <property type="entry name" value="SUBTILASE_ASP"/>
    <property type="match status" value="1"/>
</dbReference>
<reference evidence="7 8" key="1">
    <citation type="submission" date="2024-09" db="EMBL/GenBank/DDBJ databases">
        <title>Novel species of the genus Pelomonas and Roseateles isolated from streams.</title>
        <authorList>
            <person name="Lu H."/>
        </authorList>
    </citation>
    <scope>NUCLEOTIDE SEQUENCE [LARGE SCALE GENOMIC DNA]</scope>
    <source>
        <strain evidence="7 8">DC23W</strain>
    </source>
</reference>
<dbReference type="Pfam" id="PF00082">
    <property type="entry name" value="Peptidase_S8"/>
    <property type="match status" value="1"/>
</dbReference>
<feature type="active site" description="Charge relay system" evidence="5">
    <location>
        <position position="381"/>
    </location>
</feature>